<name>Q9K1W5_CHLPN</name>
<dbReference type="SMR" id="Q9K1W5"/>
<sequence length="42" mass="5067">MRDGLRSSLRIFQLSLPKKVLRKNFKKLYTFLKQTVSDFCFL</sequence>
<dbReference type="Proteomes" id="UP000000583">
    <property type="component" value="Chromosome"/>
</dbReference>
<dbReference type="KEGG" id="cpa:CP_0870"/>
<evidence type="ECO:0000313" key="2">
    <source>
        <dbReference type="Proteomes" id="UP000000583"/>
    </source>
</evidence>
<organism evidence="1 2">
    <name type="scientific">Chlamydia pneumoniae</name>
    <name type="common">Chlamydophila pneumoniae</name>
    <dbReference type="NCBI Taxonomy" id="83558"/>
    <lineage>
        <taxon>Bacteria</taxon>
        <taxon>Pseudomonadati</taxon>
        <taxon>Chlamydiota</taxon>
        <taxon>Chlamydiia</taxon>
        <taxon>Chlamydiales</taxon>
        <taxon>Chlamydiaceae</taxon>
        <taxon>Chlamydia/Chlamydophila group</taxon>
        <taxon>Chlamydia</taxon>
    </lineage>
</organism>
<reference evidence="1 2" key="1">
    <citation type="journal article" date="2000" name="Nucleic Acids Res.">
        <title>Genome sequences of Chlamydia trachomatis MoPn and Chlamydia pneumoniae AR39.</title>
        <authorList>
            <person name="Read T.D."/>
            <person name="Brunham R.C."/>
            <person name="Shen C."/>
            <person name="Gill S.R."/>
            <person name="Heidelberg J.F."/>
            <person name="White O."/>
            <person name="Hickey E.K."/>
            <person name="Peterson J.D."/>
            <person name="Utterback T.R."/>
            <person name="Berry K.J."/>
            <person name="Bass S."/>
            <person name="Linher K.D."/>
            <person name="Weidman J.F."/>
            <person name="Khouri H.M."/>
            <person name="Craven B."/>
            <person name="Bowman C."/>
            <person name="Dodson R.J."/>
            <person name="Gwinn M.L."/>
            <person name="Nelson W.C."/>
            <person name="DeBoy R.T."/>
            <person name="Kolonay J.F."/>
            <person name="McClarty G."/>
            <person name="Salzberg S.L."/>
            <person name="Eisen J.A."/>
            <person name="Fraser C.M."/>
        </authorList>
    </citation>
    <scope>NUCLEOTIDE SEQUENCE [LARGE SCALE GENOMIC DNA]</scope>
    <source>
        <strain evidence="1 2">AR39</strain>
    </source>
</reference>
<proteinExistence type="predicted"/>
<accession>Q9K1W5</accession>
<evidence type="ECO:0000313" key="1">
    <source>
        <dbReference type="EMBL" id="AAF38659.1"/>
    </source>
</evidence>
<dbReference type="AlphaFoldDB" id="Q9K1W5"/>
<protein>
    <submittedName>
        <fullName evidence="1">Uncharacterized protein</fullName>
    </submittedName>
</protein>
<dbReference type="PIR" id="F81530">
    <property type="entry name" value="F81530"/>
</dbReference>
<gene>
    <name evidence="1" type="ordered locus">CP_0870</name>
</gene>
<dbReference type="EMBL" id="AE002161">
    <property type="protein sequence ID" value="AAF38659.1"/>
    <property type="molecule type" value="Genomic_DNA"/>
</dbReference>